<gene>
    <name evidence="5" type="ORF">JOM49_000016</name>
</gene>
<keyword evidence="1" id="KW-0378">Hydrolase</keyword>
<organism evidence="5 6">
    <name type="scientific">Amycolatopsis magusensis</name>
    <dbReference type="NCBI Taxonomy" id="882444"/>
    <lineage>
        <taxon>Bacteria</taxon>
        <taxon>Bacillati</taxon>
        <taxon>Actinomycetota</taxon>
        <taxon>Actinomycetes</taxon>
        <taxon>Pseudonocardiales</taxon>
        <taxon>Pseudonocardiaceae</taxon>
        <taxon>Amycolatopsis</taxon>
    </lineage>
</organism>
<dbReference type="InterPro" id="IPR011050">
    <property type="entry name" value="Pectin_lyase_fold/virulence"/>
</dbReference>
<reference evidence="5 6" key="1">
    <citation type="submission" date="2021-03" db="EMBL/GenBank/DDBJ databases">
        <title>Sequencing the genomes of 1000 actinobacteria strains.</title>
        <authorList>
            <person name="Klenk H.-P."/>
        </authorList>
    </citation>
    <scope>NUCLEOTIDE SEQUENCE [LARGE SCALE GENOMIC DNA]</scope>
    <source>
        <strain evidence="5 6">DSM 45510</strain>
    </source>
</reference>
<dbReference type="InterPro" id="IPR006626">
    <property type="entry name" value="PbH1"/>
</dbReference>
<dbReference type="PANTHER" id="PTHR45713:SF6">
    <property type="entry name" value="F5_8 TYPE C DOMAIN-CONTAINING PROTEIN"/>
    <property type="match status" value="1"/>
</dbReference>
<dbReference type="InterPro" id="IPR055149">
    <property type="entry name" value="Agl_cat_D2"/>
</dbReference>
<dbReference type="CDD" id="cd00063">
    <property type="entry name" value="FN3"/>
    <property type="match status" value="1"/>
</dbReference>
<evidence type="ECO:0000259" key="4">
    <source>
        <dbReference type="PROSITE" id="PS50022"/>
    </source>
</evidence>
<dbReference type="SMART" id="SM00060">
    <property type="entry name" value="FN3"/>
    <property type="match status" value="1"/>
</dbReference>
<dbReference type="Gene3D" id="2.60.40.10">
    <property type="entry name" value="Immunoglobulins"/>
    <property type="match status" value="3"/>
</dbReference>
<dbReference type="SUPFAM" id="SSF51126">
    <property type="entry name" value="Pectin lyase-like"/>
    <property type="match status" value="1"/>
</dbReference>
<dbReference type="Pfam" id="PF00754">
    <property type="entry name" value="F5_F8_type_C"/>
    <property type="match status" value="3"/>
</dbReference>
<dbReference type="InterPro" id="IPR003961">
    <property type="entry name" value="FN3_dom"/>
</dbReference>
<name>A0ABS4PHV2_9PSEU</name>
<dbReference type="RefSeq" id="WP_245369196.1">
    <property type="nucleotide sequence ID" value="NZ_JAGGMS010000001.1"/>
</dbReference>
<keyword evidence="3" id="KW-0732">Signal</keyword>
<evidence type="ECO:0000313" key="5">
    <source>
        <dbReference type="EMBL" id="MBP2178490.1"/>
    </source>
</evidence>
<dbReference type="EMBL" id="JAGGMS010000001">
    <property type="protein sequence ID" value="MBP2178490.1"/>
    <property type="molecule type" value="Genomic_DNA"/>
</dbReference>
<evidence type="ECO:0000256" key="3">
    <source>
        <dbReference type="SAM" id="SignalP"/>
    </source>
</evidence>
<evidence type="ECO:0000313" key="6">
    <source>
        <dbReference type="Proteomes" id="UP000741013"/>
    </source>
</evidence>
<accession>A0ABS4PHV2</accession>
<dbReference type="Proteomes" id="UP000741013">
    <property type="component" value="Unassembled WGS sequence"/>
</dbReference>
<comment type="caution">
    <text evidence="5">The sequence shown here is derived from an EMBL/GenBank/DDBJ whole genome shotgun (WGS) entry which is preliminary data.</text>
</comment>
<sequence length="1324" mass="137251">MTVLVRARRRPRATSLAVAALLVAAPTAVLPAISGTAAAAQASSAPAAASKLNDGDQDTYWESSAGLPQWAQLDLGAERSVDQVTLKLPGDFSARKQTLSLQAGSDGTGFSTITTAAEHAFTPAEQNTVRIDFAPTVARFLRVEITANSAAPIAQLAEIEARPAEFRPLATTLTASSAHGEYPASNAGDGNAATYWESADSAFPHWLQADLGAAVPASRVELKLPIGWGTRTQTLSVRGSSNGTDFTDLAAAAGKVFAPSGGNAVTVDFTTATVRYVRVQITANTGWPAGQLSELTVSGPSTGDTQAPGAPSGLAFTEPGTGQIRLTWTAATDNVGVTGYDVYANGILRTSLPGTVLTLTDNQPSGTTIAYFVRARDAAGNQSANSNTVTRGGTAAGTNLAVGKPITASSTVHSFVAANANDDNTATYWEGSAYPSLLTVSLGSNADLDSVAVKLNPDPIWAGRTQTIAVEGREQAATEFTTLAAARSYAFDPAGANSVTIPLTARVADVRLRITANSGAPSGQVAEFQALGVPAPNPDLSVTGLSWTPANPVETDAVTVSATVRNTGLSPSAATDVNLYLGTAKAGTAQVGTLVAGASATVSANIGQREAGSHPLSAKVDEGNKVIEQNEANNAFNNPSPLVVTAVDSSDLVASPVGWTPGNPAAGTAVNFSVVIKNQGTIASAGGSHGITLTVTDSTTGAVVRTFTGAHTGAIGPGATTAPVALGSWPAVNGKYTVKTVLAGDANELPVKQANNTTSQPLFVGRGANMPYETVEAEDAVVSGGAAVVGPNRTIGHLAGEASGRRAVTLTSTGSAVEFTTKASTNTLVTRFSIPDAPGGGGISATLNIYVNGTFLKPITLNSKHAWLYGPEAGPGNNPGAGGPRHIYDEASTLLGTTVPAGSKIKLQKDAANTSQYALDFVDFEQVAPQANPDPARYTVPAGFTHQDVQNALDKVRMDTTGTLTGVYLPAGDYPTSTKFQVYGKAVDVVGAGAWFSRFTAPANLENTDIGFRGEASANGSKFSKFAVFGNYTSRNDGPGKVFDFSNVSDMTIDELWVEHQMCLLWGSNTDNTKVYDSRLRDLFADGLNFTNGSTGNHVSNNEARSTGDDSFALFAATDNNPGNQFGNVYENLTAILPWRAAGLAVYGGYDNTFRNLHLADTLTYSAITISSLDFGYPMHGFGPQPTHFQNISVVRAGGHFWGTQTFPGIWLYSASKTFTGIRVSDVDIVDPTYHGLMFQTDYVGGQPLNPVQDTVFTNVSISGARLSGDEFEAKSGFGIWANELPEPGEGPAMGTATFTNLKLSDNHIDIRNTTPGFKIVLNP</sequence>
<dbReference type="InterPro" id="IPR000421">
    <property type="entry name" value="FA58C"/>
</dbReference>
<protein>
    <recommendedName>
        <fullName evidence="4">F5/8 type C domain-containing protein</fullName>
    </recommendedName>
</protein>
<keyword evidence="1" id="KW-0326">Glycosidase</keyword>
<evidence type="ECO:0000256" key="1">
    <source>
        <dbReference type="ARBA" id="ARBA00023295"/>
    </source>
</evidence>
<keyword evidence="6" id="KW-1185">Reference proteome</keyword>
<dbReference type="SUPFAM" id="SSF49785">
    <property type="entry name" value="Galactose-binding domain-like"/>
    <property type="match status" value="3"/>
</dbReference>
<feature type="domain" description="F5/8 type C" evidence="4">
    <location>
        <begin position="188"/>
        <end position="300"/>
    </location>
</feature>
<dbReference type="SMART" id="SM00710">
    <property type="entry name" value="PbH1"/>
    <property type="match status" value="5"/>
</dbReference>
<dbReference type="Gene3D" id="2.60.120.260">
    <property type="entry name" value="Galactose-binding domain-like"/>
    <property type="match status" value="4"/>
</dbReference>
<dbReference type="InterPro" id="IPR004939">
    <property type="entry name" value="APC_su10/DOC_dom"/>
</dbReference>
<dbReference type="InterPro" id="IPR013783">
    <property type="entry name" value="Ig-like_fold"/>
</dbReference>
<evidence type="ECO:0000256" key="2">
    <source>
        <dbReference type="ARBA" id="ARBA00023326"/>
    </source>
</evidence>
<dbReference type="SMART" id="SM00231">
    <property type="entry name" value="FA58C"/>
    <property type="match status" value="1"/>
</dbReference>
<feature type="signal peptide" evidence="3">
    <location>
        <begin position="1"/>
        <end position="31"/>
    </location>
</feature>
<feature type="domain" description="F5/8 type C" evidence="4">
    <location>
        <begin position="18"/>
        <end position="164"/>
    </location>
</feature>
<proteinExistence type="predicted"/>
<dbReference type="InterPro" id="IPR051941">
    <property type="entry name" value="BG_Antigen-Binding_Lectin"/>
</dbReference>
<feature type="domain" description="F5/8 type C" evidence="4">
    <location>
        <begin position="387"/>
        <end position="533"/>
    </location>
</feature>
<dbReference type="PANTHER" id="PTHR45713">
    <property type="entry name" value="FTP DOMAIN-CONTAINING PROTEIN"/>
    <property type="match status" value="1"/>
</dbReference>
<dbReference type="InterPro" id="IPR011635">
    <property type="entry name" value="CARDB"/>
</dbReference>
<dbReference type="InterPro" id="IPR008979">
    <property type="entry name" value="Galactose-bd-like_sf"/>
</dbReference>
<dbReference type="SUPFAM" id="SSF49265">
    <property type="entry name" value="Fibronectin type III"/>
    <property type="match status" value="1"/>
</dbReference>
<dbReference type="CDD" id="cd14490">
    <property type="entry name" value="CBM6-CBM35-CBM36_like_1"/>
    <property type="match status" value="1"/>
</dbReference>
<keyword evidence="2" id="KW-0119">Carbohydrate metabolism</keyword>
<dbReference type="SMART" id="SM01337">
    <property type="entry name" value="APC10"/>
    <property type="match status" value="1"/>
</dbReference>
<dbReference type="Pfam" id="PF22816">
    <property type="entry name" value="CatAgl_D2"/>
    <property type="match status" value="1"/>
</dbReference>
<dbReference type="Pfam" id="PF07705">
    <property type="entry name" value="CARDB"/>
    <property type="match status" value="1"/>
</dbReference>
<dbReference type="PROSITE" id="PS50022">
    <property type="entry name" value="FA58C_3"/>
    <property type="match status" value="3"/>
</dbReference>
<feature type="chain" id="PRO_5046267627" description="F5/8 type C domain-containing protein" evidence="3">
    <location>
        <begin position="32"/>
        <end position="1324"/>
    </location>
</feature>
<dbReference type="InterPro" id="IPR036116">
    <property type="entry name" value="FN3_sf"/>
</dbReference>
<keyword evidence="2" id="KW-0624">Polysaccharide degradation</keyword>
<dbReference type="Pfam" id="PF22815">
    <property type="entry name" value="CatAgl_D1"/>
    <property type="match status" value="1"/>
</dbReference>
<dbReference type="InterPro" id="IPR033801">
    <property type="entry name" value="CBM6-CBM35-CBM36-like_1"/>
</dbReference>